<dbReference type="InterPro" id="IPR036928">
    <property type="entry name" value="AS_sf"/>
</dbReference>
<name>A0A382ETV6_9ZZZZ</name>
<evidence type="ECO:0000259" key="1">
    <source>
        <dbReference type="Pfam" id="PF01425"/>
    </source>
</evidence>
<sequence>MDSNEIPFLPATELSVLIKSREVSPVQATQAYLDRIGQVDEKLNSYITVCRDEALAEARQAEQEISAGNYRGPMHGLPVAVKDQFYTKGIRTTGGSNILKDLVPDEDATVVANLKAAGSVMLGKLNMSEFASGDAFHHPYGTPHNPWDMSRNPGTSSSGSGAATAAFLCATSLGEDTGGSIRGPASFCGLVGIRPSWGRVSRYG</sequence>
<dbReference type="Pfam" id="PF01425">
    <property type="entry name" value="Amidase"/>
    <property type="match status" value="1"/>
</dbReference>
<dbReference type="Gene3D" id="3.90.1300.10">
    <property type="entry name" value="Amidase signature (AS) domain"/>
    <property type="match status" value="1"/>
</dbReference>
<dbReference type="GO" id="GO:0003824">
    <property type="term" value="F:catalytic activity"/>
    <property type="evidence" value="ECO:0007669"/>
    <property type="project" value="InterPro"/>
</dbReference>
<dbReference type="InterPro" id="IPR000120">
    <property type="entry name" value="Amidase"/>
</dbReference>
<feature type="non-terminal residue" evidence="2">
    <location>
        <position position="204"/>
    </location>
</feature>
<organism evidence="2">
    <name type="scientific">marine metagenome</name>
    <dbReference type="NCBI Taxonomy" id="408172"/>
    <lineage>
        <taxon>unclassified sequences</taxon>
        <taxon>metagenomes</taxon>
        <taxon>ecological metagenomes</taxon>
    </lineage>
</organism>
<accession>A0A382ETV6</accession>
<dbReference type="AlphaFoldDB" id="A0A382ETV6"/>
<feature type="domain" description="Amidase" evidence="1">
    <location>
        <begin position="28"/>
        <end position="204"/>
    </location>
</feature>
<evidence type="ECO:0000313" key="2">
    <source>
        <dbReference type="EMBL" id="SVB53762.1"/>
    </source>
</evidence>
<dbReference type="InterPro" id="IPR023631">
    <property type="entry name" value="Amidase_dom"/>
</dbReference>
<dbReference type="EMBL" id="UINC01046133">
    <property type="protein sequence ID" value="SVB53762.1"/>
    <property type="molecule type" value="Genomic_DNA"/>
</dbReference>
<proteinExistence type="predicted"/>
<dbReference type="SUPFAM" id="SSF75304">
    <property type="entry name" value="Amidase signature (AS) enzymes"/>
    <property type="match status" value="1"/>
</dbReference>
<dbReference type="PANTHER" id="PTHR11895:SF176">
    <property type="entry name" value="AMIDASE AMID-RELATED"/>
    <property type="match status" value="1"/>
</dbReference>
<gene>
    <name evidence="2" type="ORF">METZ01_LOCUS206616</name>
</gene>
<protein>
    <recommendedName>
        <fullName evidence="1">Amidase domain-containing protein</fullName>
    </recommendedName>
</protein>
<dbReference type="PANTHER" id="PTHR11895">
    <property type="entry name" value="TRANSAMIDASE"/>
    <property type="match status" value="1"/>
</dbReference>
<reference evidence="2" key="1">
    <citation type="submission" date="2018-05" db="EMBL/GenBank/DDBJ databases">
        <authorList>
            <person name="Lanie J.A."/>
            <person name="Ng W.-L."/>
            <person name="Kazmierczak K.M."/>
            <person name="Andrzejewski T.M."/>
            <person name="Davidsen T.M."/>
            <person name="Wayne K.J."/>
            <person name="Tettelin H."/>
            <person name="Glass J.I."/>
            <person name="Rusch D."/>
            <person name="Podicherti R."/>
            <person name="Tsui H.-C.T."/>
            <person name="Winkler M.E."/>
        </authorList>
    </citation>
    <scope>NUCLEOTIDE SEQUENCE</scope>
</reference>